<dbReference type="EMBL" id="KB456260">
    <property type="protein sequence ID" value="EMF17862.1"/>
    <property type="molecule type" value="Genomic_DNA"/>
</dbReference>
<dbReference type="OMA" id="DEIGIMY"/>
<dbReference type="InterPro" id="IPR007219">
    <property type="entry name" value="XnlR_reg_dom"/>
</dbReference>
<keyword evidence="3" id="KW-0804">Transcription</keyword>
<dbReference type="GO" id="GO:0005634">
    <property type="term" value="C:nucleus"/>
    <property type="evidence" value="ECO:0007669"/>
    <property type="project" value="TreeGrafter"/>
</dbReference>
<feature type="domain" description="Zn(2)-C6 fungal-type" evidence="6">
    <location>
        <begin position="58"/>
        <end position="87"/>
    </location>
</feature>
<dbReference type="HOGENOM" id="CLU_008828_1_0_1"/>
<keyword evidence="8" id="KW-1185">Reference proteome</keyword>
<evidence type="ECO:0000256" key="4">
    <source>
        <dbReference type="ARBA" id="ARBA00023242"/>
    </source>
</evidence>
<feature type="compositionally biased region" description="Low complexity" evidence="5">
    <location>
        <begin position="14"/>
        <end position="24"/>
    </location>
</feature>
<dbReference type="GO" id="GO:0006351">
    <property type="term" value="P:DNA-templated transcription"/>
    <property type="evidence" value="ECO:0007669"/>
    <property type="project" value="InterPro"/>
</dbReference>
<name>N1QN33_SPHMS</name>
<evidence type="ECO:0000313" key="7">
    <source>
        <dbReference type="EMBL" id="EMF17862.1"/>
    </source>
</evidence>
<feature type="region of interest" description="Disordered" evidence="5">
    <location>
        <begin position="159"/>
        <end position="188"/>
    </location>
</feature>
<dbReference type="Pfam" id="PF04082">
    <property type="entry name" value="Fungal_trans"/>
    <property type="match status" value="1"/>
</dbReference>
<accession>N1QN33</accession>
<evidence type="ECO:0000259" key="6">
    <source>
        <dbReference type="PROSITE" id="PS50048"/>
    </source>
</evidence>
<dbReference type="RefSeq" id="XP_016765983.1">
    <property type="nucleotide sequence ID" value="XM_016907522.1"/>
</dbReference>
<evidence type="ECO:0000256" key="5">
    <source>
        <dbReference type="SAM" id="MobiDB-lite"/>
    </source>
</evidence>
<sequence>MSLNSALDVQSIASLAQQQQQDEQNAAHDSVNANGTKRKAEDQGGQPRARRNRYVSIACNECKRRKIKCNGQNPCQRCGNLNLDCVYAPNCCAGFKDSAEFKDMSGQISMLQEHVNALYDQFNQLRSQIGGQLATVGPQSNTSIDPSLQQYPPDRATFTNAQTSPGVPLSPAHFHRPRASSQSQNRYKGPTSVAFNLGVAKTSLESMGIAGPGEEDVSGNGEADTGTAEGSPHRSPTWKVPRGQALQQMHADKDPIWSIPQEEAIRLCRVYEDEMGLMYPVLNIGKVVDYATKLYRFMEAAHRSGLMQQGMPGSDAIDDEETNILKLVIATALTTEAGGRSELGQRLFEYVQPAIDAMLLGAVGVPAIRMLTMTAMYEFQRDNEGTSWRIIGLTARLCIELGLHRRETYDAIQDEDDRTETMLLFWSIYVLDRRWSFGTGMPFALQDSDIGPQMPKPEDRSPYLSAMIQYSAIASKVWRSVAASASSEKGSMPIKNDEMDYLDYQVIQWHRNIPQHLRFEHPSSPGTTRVPIPVGPSPSRGAHRLRIILYLRANQMRILIYRPVLHSATSIIQHREQAQTAVDVAKDTIRVLTHINQTSDLYRTQQVLFNAFLTSALAVLFLAVSHTPAVFAEDVREEFYMALDLVRGFSKGSWVSKRLWKTIRVLKEVGPKLGLQMKESSAVATAVTEPAQIPKKPSASGSNIQDDPDPNRSAAVAMAGLAGVNVDEMNLYNGGVPQQHQWNATNHGASSSPENMVHDLSSLFEAAGGFHGLAGVNGTDSVGGFAADHTGVGDGFGDEGLSNILQELF</sequence>
<keyword evidence="1" id="KW-0479">Metal-binding</keyword>
<reference evidence="7 8" key="1">
    <citation type="journal article" date="2012" name="PLoS Pathog.">
        <title>Diverse lifestyles and strategies of plant pathogenesis encoded in the genomes of eighteen Dothideomycetes fungi.</title>
        <authorList>
            <person name="Ohm R.A."/>
            <person name="Feau N."/>
            <person name="Henrissat B."/>
            <person name="Schoch C.L."/>
            <person name="Horwitz B.A."/>
            <person name="Barry K.W."/>
            <person name="Condon B.J."/>
            <person name="Copeland A.C."/>
            <person name="Dhillon B."/>
            <person name="Glaser F."/>
            <person name="Hesse C.N."/>
            <person name="Kosti I."/>
            <person name="LaButti K."/>
            <person name="Lindquist E.A."/>
            <person name="Lucas S."/>
            <person name="Salamov A.A."/>
            <person name="Bradshaw R.E."/>
            <person name="Ciuffetti L."/>
            <person name="Hamelin R.C."/>
            <person name="Kema G.H.J."/>
            <person name="Lawrence C."/>
            <person name="Scott J.A."/>
            <person name="Spatafora J.W."/>
            <person name="Turgeon B.G."/>
            <person name="de Wit P.J.G.M."/>
            <person name="Zhong S."/>
            <person name="Goodwin S.B."/>
            <person name="Grigoriev I.V."/>
        </authorList>
    </citation>
    <scope>NUCLEOTIDE SEQUENCE [LARGE SCALE GENOMIC DNA]</scope>
    <source>
        <strain evidence="7 8">SO2202</strain>
    </source>
</reference>
<dbReference type="GeneID" id="27904659"/>
<dbReference type="GO" id="GO:0000435">
    <property type="term" value="P:positive regulation of transcription from RNA polymerase II promoter by galactose"/>
    <property type="evidence" value="ECO:0007669"/>
    <property type="project" value="TreeGrafter"/>
</dbReference>
<evidence type="ECO:0000256" key="3">
    <source>
        <dbReference type="ARBA" id="ARBA00023163"/>
    </source>
</evidence>
<keyword evidence="4" id="KW-0539">Nucleus</keyword>
<evidence type="ECO:0000256" key="1">
    <source>
        <dbReference type="ARBA" id="ARBA00022723"/>
    </source>
</evidence>
<dbReference type="STRING" id="692275.N1QN33"/>
<dbReference type="PROSITE" id="PS50048">
    <property type="entry name" value="ZN2_CY6_FUNGAL_2"/>
    <property type="match status" value="1"/>
</dbReference>
<dbReference type="Proteomes" id="UP000016931">
    <property type="component" value="Unassembled WGS sequence"/>
</dbReference>
<proteinExistence type="predicted"/>
<dbReference type="AlphaFoldDB" id="N1QN33"/>
<feature type="region of interest" description="Disordered" evidence="5">
    <location>
        <begin position="686"/>
        <end position="712"/>
    </location>
</feature>
<dbReference type="InterPro" id="IPR051127">
    <property type="entry name" value="Fungal_SecMet_Regulators"/>
</dbReference>
<dbReference type="PANTHER" id="PTHR47424">
    <property type="entry name" value="REGULATORY PROTEIN GAL4"/>
    <property type="match status" value="1"/>
</dbReference>
<dbReference type="SMART" id="SM00906">
    <property type="entry name" value="Fungal_trans"/>
    <property type="match status" value="1"/>
</dbReference>
<dbReference type="eggNOG" id="ENOG502S5RK">
    <property type="taxonomic scope" value="Eukaryota"/>
</dbReference>
<dbReference type="CDD" id="cd12148">
    <property type="entry name" value="fungal_TF_MHR"/>
    <property type="match status" value="1"/>
</dbReference>
<feature type="region of interest" description="Disordered" evidence="5">
    <location>
        <begin position="207"/>
        <end position="239"/>
    </location>
</feature>
<dbReference type="GO" id="GO:0000978">
    <property type="term" value="F:RNA polymerase II cis-regulatory region sequence-specific DNA binding"/>
    <property type="evidence" value="ECO:0007669"/>
    <property type="project" value="TreeGrafter"/>
</dbReference>
<dbReference type="CDD" id="cd00067">
    <property type="entry name" value="GAL4"/>
    <property type="match status" value="1"/>
</dbReference>
<dbReference type="InterPro" id="IPR036864">
    <property type="entry name" value="Zn2-C6_fun-type_DNA-bd_sf"/>
</dbReference>
<dbReference type="PROSITE" id="PS00463">
    <property type="entry name" value="ZN2_CY6_FUNGAL_1"/>
    <property type="match status" value="1"/>
</dbReference>
<keyword evidence="2" id="KW-0805">Transcription regulation</keyword>
<dbReference type="GO" id="GO:0008270">
    <property type="term" value="F:zinc ion binding"/>
    <property type="evidence" value="ECO:0007669"/>
    <property type="project" value="InterPro"/>
</dbReference>
<feature type="region of interest" description="Disordered" evidence="5">
    <location>
        <begin position="14"/>
        <end position="50"/>
    </location>
</feature>
<dbReference type="Gene3D" id="4.10.240.10">
    <property type="entry name" value="Zn(2)-C6 fungal-type DNA-binding domain"/>
    <property type="match status" value="1"/>
</dbReference>
<evidence type="ECO:0000256" key="2">
    <source>
        <dbReference type="ARBA" id="ARBA00023015"/>
    </source>
</evidence>
<protein>
    <submittedName>
        <fullName evidence="7">Fungal_trans-domain-containing protein</fullName>
    </submittedName>
</protein>
<gene>
    <name evidence="7" type="ORF">SEPMUDRAFT_153702</name>
</gene>
<evidence type="ECO:0000313" key="8">
    <source>
        <dbReference type="Proteomes" id="UP000016931"/>
    </source>
</evidence>
<dbReference type="SMART" id="SM00066">
    <property type="entry name" value="GAL4"/>
    <property type="match status" value="1"/>
</dbReference>
<dbReference type="SUPFAM" id="SSF57701">
    <property type="entry name" value="Zn2/Cys6 DNA-binding domain"/>
    <property type="match status" value="1"/>
</dbReference>
<dbReference type="OrthoDB" id="3971593at2759"/>
<dbReference type="InterPro" id="IPR001138">
    <property type="entry name" value="Zn2Cys6_DnaBD"/>
</dbReference>
<dbReference type="PANTHER" id="PTHR47424:SF5">
    <property type="entry name" value="ZN(II)2CYS6 TRANSCRIPTION FACTOR (EUROFUNG)"/>
    <property type="match status" value="1"/>
</dbReference>
<dbReference type="Pfam" id="PF00172">
    <property type="entry name" value="Zn_clus"/>
    <property type="match status" value="1"/>
</dbReference>
<dbReference type="GO" id="GO:0000981">
    <property type="term" value="F:DNA-binding transcription factor activity, RNA polymerase II-specific"/>
    <property type="evidence" value="ECO:0007669"/>
    <property type="project" value="InterPro"/>
</dbReference>
<organism evidence="7 8">
    <name type="scientific">Sphaerulina musiva (strain SO2202)</name>
    <name type="common">Poplar stem canker fungus</name>
    <name type="synonym">Septoria musiva</name>
    <dbReference type="NCBI Taxonomy" id="692275"/>
    <lineage>
        <taxon>Eukaryota</taxon>
        <taxon>Fungi</taxon>
        <taxon>Dikarya</taxon>
        <taxon>Ascomycota</taxon>
        <taxon>Pezizomycotina</taxon>
        <taxon>Dothideomycetes</taxon>
        <taxon>Dothideomycetidae</taxon>
        <taxon>Mycosphaerellales</taxon>
        <taxon>Mycosphaerellaceae</taxon>
        <taxon>Sphaerulina</taxon>
    </lineage>
</organism>